<protein>
    <submittedName>
        <fullName evidence="1">Uncharacterized protein</fullName>
    </submittedName>
</protein>
<evidence type="ECO:0000313" key="2">
    <source>
        <dbReference type="Proteomes" id="UP000245626"/>
    </source>
</evidence>
<dbReference type="Proteomes" id="UP000245626">
    <property type="component" value="Unassembled WGS sequence"/>
</dbReference>
<sequence length="663" mass="70616">MSNKPRSREHKLTMKLFPPVSLVSRASHMEQSSTWSGASAASSPPPSESARLPGLKGSQAEKQLTPREVQALQAIKRKVDQAKTIGWIIGGLGTAALLHRRKPRPSNFQIAGISFIGGLGGSFLTMPLGVMMSSSALKQVEDPQHLARVLQGAVEERRRGGQAAIGVAPPQGLGGERKWESAPQSEGVNRFGQRGAPTGISNANFPASSSGFGLDQDRPGQAGRSPNVGGVSINSGPGPYPSDSPADSDYEKASPSRWAQLRAERGVEPSKWEKIRQDNARKSLSQNRTSSVDPALDNGPRPGEFPTNEDQSSLQGRAWSLQQQQKTGPGSFAPRQGQREEWGEDEFLPDTGGDVRPQSQNPRSYGIHSVIEEKSKTSSKGLSGFEADSEAPFKVVKGSLLTALVGTLGGSAYGVAKGQTGAGTVLGMRTGINFFAFGFPFFALREYLINPCLSTFFADTYRPLPTTSDPNALSPLLRRIPNPHSRDVISSGLSGALVGGGIAAMGRGRGSIPSGVVMFGLSCAALQFTGNEARILRIKLLSQATQSAPSASPGKDLGATPPTESSSTSRGSTVDPMLTVATSDQSLTSTSTKMEVEPPTSRAEEKQEPSLYSRLKSLSPVQAVSDDQYEQKLLKRLKGVEDRLRDIESEVAQLERESQDLRS</sequence>
<reference evidence="1 2" key="1">
    <citation type="journal article" date="2018" name="Mol. Biol. Evol.">
        <title>Broad Genomic Sampling Reveals a Smut Pathogenic Ancestry of the Fungal Clade Ustilaginomycotina.</title>
        <authorList>
            <person name="Kijpornyongpan T."/>
            <person name="Mondo S.J."/>
            <person name="Barry K."/>
            <person name="Sandor L."/>
            <person name="Lee J."/>
            <person name="Lipzen A."/>
            <person name="Pangilinan J."/>
            <person name="LaButti K."/>
            <person name="Hainaut M."/>
            <person name="Henrissat B."/>
            <person name="Grigoriev I.V."/>
            <person name="Spatafora J.W."/>
            <person name="Aime M.C."/>
        </authorList>
    </citation>
    <scope>NUCLEOTIDE SEQUENCE [LARGE SCALE GENOMIC DNA]</scope>
    <source>
        <strain evidence="1 2">SA 807</strain>
    </source>
</reference>
<organism evidence="1 2">
    <name type="scientific">Violaceomyces palustris</name>
    <dbReference type="NCBI Taxonomy" id="1673888"/>
    <lineage>
        <taxon>Eukaryota</taxon>
        <taxon>Fungi</taxon>
        <taxon>Dikarya</taxon>
        <taxon>Basidiomycota</taxon>
        <taxon>Ustilaginomycotina</taxon>
        <taxon>Ustilaginomycetes</taxon>
        <taxon>Violaceomycetales</taxon>
        <taxon>Violaceomycetaceae</taxon>
        <taxon>Violaceomyces</taxon>
    </lineage>
</organism>
<proteinExistence type="predicted"/>
<dbReference type="EMBL" id="KZ819817">
    <property type="protein sequence ID" value="PWN51794.1"/>
    <property type="molecule type" value="Genomic_DNA"/>
</dbReference>
<accession>A0ACD0P141</accession>
<keyword evidence="2" id="KW-1185">Reference proteome</keyword>
<evidence type="ECO:0000313" key="1">
    <source>
        <dbReference type="EMBL" id="PWN51794.1"/>
    </source>
</evidence>
<name>A0ACD0P141_9BASI</name>
<gene>
    <name evidence="1" type="ORF">IE53DRAFT_378680</name>
</gene>